<dbReference type="InterPro" id="IPR002569">
    <property type="entry name" value="Met_Sox_Rdtase_MsrA_dom"/>
</dbReference>
<dbReference type="InterPro" id="IPR036509">
    <property type="entry name" value="Met_Sox_Rdtase_MsrA_sf"/>
</dbReference>
<dbReference type="Pfam" id="PF01625">
    <property type="entry name" value="PMSR"/>
    <property type="match status" value="1"/>
</dbReference>
<dbReference type="GeneID" id="12446824"/>
<dbReference type="SUPFAM" id="SSF55068">
    <property type="entry name" value="Peptide methionine sulfoxide reductase"/>
    <property type="match status" value="1"/>
</dbReference>
<dbReference type="GO" id="GO:0008113">
    <property type="term" value="F:peptide-methionine (S)-S-oxide reductase activity"/>
    <property type="evidence" value="ECO:0007669"/>
    <property type="project" value="UniProtKB-EC"/>
</dbReference>
<reference evidence="4 5" key="1">
    <citation type="journal article" date="2011" name="PLoS ONE">
        <title>Haloquadratum walsbyi: limited diversity in a global pond.</title>
        <authorList>
            <person name="Dyall-Smith M."/>
            <person name="Pfeiffer F."/>
            <person name="Klee K."/>
            <person name="Palm P."/>
            <person name="Gross K."/>
            <person name="Schuster S.C."/>
            <person name="Rampp M."/>
            <person name="Oesterhelt D."/>
        </authorList>
    </citation>
    <scope>NUCLEOTIDE SEQUENCE [LARGE SCALE GENOMIC DNA]</scope>
    <source>
        <strain evidence="5">DSM 16854 / JCM 12705 / C23</strain>
    </source>
</reference>
<evidence type="ECO:0000313" key="4">
    <source>
        <dbReference type="EMBL" id="CCC39994.1"/>
    </source>
</evidence>
<evidence type="ECO:0000256" key="2">
    <source>
        <dbReference type="ARBA" id="ARBA00023002"/>
    </source>
</evidence>
<feature type="domain" description="Peptide methionine sulphoxide reductase MsrA" evidence="3">
    <location>
        <begin position="23"/>
        <end position="154"/>
    </location>
</feature>
<protein>
    <recommendedName>
        <fullName evidence="1">peptide-methionine (S)-S-oxide reductase</fullName>
        <ecNumber evidence="1">1.8.4.11</ecNumber>
    </recommendedName>
</protein>
<evidence type="ECO:0000256" key="1">
    <source>
        <dbReference type="ARBA" id="ARBA00012502"/>
    </source>
</evidence>
<organism evidence="4 5">
    <name type="scientific">Haloquadratum walsbyi (strain DSM 16854 / JCM 12705 / C23)</name>
    <dbReference type="NCBI Taxonomy" id="768065"/>
    <lineage>
        <taxon>Archaea</taxon>
        <taxon>Methanobacteriati</taxon>
        <taxon>Methanobacteriota</taxon>
        <taxon>Stenosarchaea group</taxon>
        <taxon>Halobacteria</taxon>
        <taxon>Halobacteriales</taxon>
        <taxon>Haloferacaceae</taxon>
        <taxon>Haloquadratum</taxon>
    </lineage>
</organism>
<sequence>MTLTPTLIEEYDRAALNHDKTETATFGLGCFWGPEAQFGALAGVVRTRVGYAGGRKSDPTYHNLGDHTEVFQIEYNPAVLSYRELLSRVFENHRPNYQASKTQYQNIILLATPDQRETLKTFLSERGFAADAIGTRIERLLGFYPAEDYHQKHNLRTDPTLSDVFDDSGYDDETVRESPAAAKLNGYASGHDIPKGDHLQTALSRTV</sequence>
<dbReference type="AlphaFoldDB" id="G0LKN6"/>
<dbReference type="RefSeq" id="WP_014555725.1">
    <property type="nucleotide sequence ID" value="NC_017459.1"/>
</dbReference>
<keyword evidence="2 4" id="KW-0560">Oxidoreductase</keyword>
<dbReference type="OrthoDB" id="336560at2157"/>
<dbReference type="PANTHER" id="PTHR43774:SF1">
    <property type="entry name" value="PEPTIDE METHIONINE SULFOXIDE REDUCTASE MSRA 2"/>
    <property type="match status" value="1"/>
</dbReference>
<accession>G0LKN6</accession>
<dbReference type="EC" id="1.8.4.11" evidence="1"/>
<gene>
    <name evidence="4" type="primary">msrA2</name>
    <name evidence="4" type="ordered locus">Hqrw_2092</name>
</gene>
<dbReference type="HOGENOM" id="CLU_031040_6_1_2"/>
<dbReference type="KEGG" id="hwc:Hqrw_2092"/>
<evidence type="ECO:0000259" key="3">
    <source>
        <dbReference type="Pfam" id="PF01625"/>
    </source>
</evidence>
<dbReference type="Proteomes" id="UP000007954">
    <property type="component" value="Chromosome"/>
</dbReference>
<evidence type="ECO:0000313" key="5">
    <source>
        <dbReference type="Proteomes" id="UP000007954"/>
    </source>
</evidence>
<dbReference type="EMBL" id="FR746099">
    <property type="protein sequence ID" value="CCC39994.1"/>
    <property type="molecule type" value="Genomic_DNA"/>
</dbReference>
<proteinExistence type="predicted"/>
<dbReference type="PANTHER" id="PTHR43774">
    <property type="entry name" value="PEPTIDE METHIONINE SULFOXIDE REDUCTASE"/>
    <property type="match status" value="1"/>
</dbReference>
<dbReference type="Gene3D" id="3.30.1060.10">
    <property type="entry name" value="Peptide methionine sulphoxide reductase MsrA"/>
    <property type="match status" value="1"/>
</dbReference>
<name>G0LKN6_HALWC</name>